<dbReference type="PRINTS" id="PR00092">
    <property type="entry name" value="TYROSINASE"/>
</dbReference>
<dbReference type="GeneID" id="63753534"/>
<dbReference type="PROSITE" id="PS00498">
    <property type="entry name" value="TYROSINASE_2"/>
    <property type="match status" value="1"/>
</dbReference>
<evidence type="ECO:0000259" key="5">
    <source>
        <dbReference type="PROSITE" id="PS00497"/>
    </source>
</evidence>
<keyword evidence="2" id="KW-0560">Oxidoreductase</keyword>
<dbReference type="SUPFAM" id="SSF48056">
    <property type="entry name" value="Di-copper centre-containing domain"/>
    <property type="match status" value="1"/>
</dbReference>
<dbReference type="InterPro" id="IPR008922">
    <property type="entry name" value="Di-copper_centre_dom_sf"/>
</dbReference>
<evidence type="ECO:0000256" key="1">
    <source>
        <dbReference type="ARBA" id="ARBA00022723"/>
    </source>
</evidence>
<proteinExistence type="predicted"/>
<keyword evidence="8" id="KW-1185">Reference proteome</keyword>
<keyword evidence="4" id="KW-0732">Signal</keyword>
<evidence type="ECO:0000256" key="2">
    <source>
        <dbReference type="ARBA" id="ARBA00023002"/>
    </source>
</evidence>
<evidence type="ECO:0000313" key="7">
    <source>
        <dbReference type="EMBL" id="OJJ36145.1"/>
    </source>
</evidence>
<accession>A0A1L9RMH3</accession>
<dbReference type="InterPro" id="IPR050316">
    <property type="entry name" value="Tyrosinase/Hemocyanin"/>
</dbReference>
<organism evidence="7 8">
    <name type="scientific">Aspergillus wentii DTO 134E9</name>
    <dbReference type="NCBI Taxonomy" id="1073089"/>
    <lineage>
        <taxon>Eukaryota</taxon>
        <taxon>Fungi</taxon>
        <taxon>Dikarya</taxon>
        <taxon>Ascomycota</taxon>
        <taxon>Pezizomycotina</taxon>
        <taxon>Eurotiomycetes</taxon>
        <taxon>Eurotiomycetidae</taxon>
        <taxon>Eurotiales</taxon>
        <taxon>Aspergillaceae</taxon>
        <taxon>Aspergillus</taxon>
        <taxon>Aspergillus subgen. Cremei</taxon>
    </lineage>
</organism>
<dbReference type="Pfam" id="PF00264">
    <property type="entry name" value="Tyrosinase"/>
    <property type="match status" value="1"/>
</dbReference>
<dbReference type="GO" id="GO:0046872">
    <property type="term" value="F:metal ion binding"/>
    <property type="evidence" value="ECO:0007669"/>
    <property type="project" value="UniProtKB-KW"/>
</dbReference>
<dbReference type="PROSITE" id="PS00497">
    <property type="entry name" value="TYROSINASE_1"/>
    <property type="match status" value="1"/>
</dbReference>
<keyword evidence="1" id="KW-0479">Metal-binding</keyword>
<sequence length="381" mass="42551">MRFDLIPIIAALASPIAASVVDPWDALAAKALYKQTQHQFSHPNVKSTCTPQTAAVRREWGSLSHHERKEYTDAVLCLASKPSRINHTFAPGARSRYDDFVATHINQTMYIHDTGNFLTWHRYFTWIYEQTLRNECGYTGYQPYWAWNKYAHDPENSPVFDGSPYSMSGNGDYIRHNDSELAPGIYIPTGNGGGCVSTGPFKNWTVNLGPVQPIEKLPGLVAQNGSGLNYNPRCLRRDISAYCAQWTTTEVVMDLLVNQTTILNFQNKMQGLVNSTDFYLGLHGGGHYTIGGDPADDFFVSPGDPMFYLHHSAIDRMFWTWQNLDPAHRTYVVGGNVKPANTSSPLTKIDDIVDPGVALGAPRTIRELLDTTSGPFCYVYL</sequence>
<keyword evidence="3" id="KW-0186">Copper</keyword>
<feature type="domain" description="Tyrosinase copper-binding" evidence="5">
    <location>
        <begin position="112"/>
        <end position="129"/>
    </location>
</feature>
<dbReference type="VEuPathDB" id="FungiDB:ASPWEDRAFT_51984"/>
<dbReference type="OrthoDB" id="6132182at2759"/>
<feature type="domain" description="Tyrosinase copper-binding" evidence="6">
    <location>
        <begin position="304"/>
        <end position="315"/>
    </location>
</feature>
<dbReference type="RefSeq" id="XP_040689821.1">
    <property type="nucleotide sequence ID" value="XM_040837686.1"/>
</dbReference>
<feature type="chain" id="PRO_5012363527" description="Tyrosinase copper-binding domain-containing protein" evidence="4">
    <location>
        <begin position="19"/>
        <end position="381"/>
    </location>
</feature>
<feature type="signal peptide" evidence="4">
    <location>
        <begin position="1"/>
        <end position="18"/>
    </location>
</feature>
<gene>
    <name evidence="7" type="ORF">ASPWEDRAFT_51984</name>
</gene>
<evidence type="ECO:0000256" key="4">
    <source>
        <dbReference type="SAM" id="SignalP"/>
    </source>
</evidence>
<dbReference type="STRING" id="1073089.A0A1L9RMH3"/>
<evidence type="ECO:0000256" key="3">
    <source>
        <dbReference type="ARBA" id="ARBA00023008"/>
    </source>
</evidence>
<protein>
    <recommendedName>
        <fullName evidence="5 6">Tyrosinase copper-binding domain-containing protein</fullName>
    </recommendedName>
</protein>
<dbReference type="Gene3D" id="1.10.1280.10">
    <property type="entry name" value="Di-copper center containing domain from catechol oxidase"/>
    <property type="match status" value="1"/>
</dbReference>
<evidence type="ECO:0000313" key="8">
    <source>
        <dbReference type="Proteomes" id="UP000184383"/>
    </source>
</evidence>
<dbReference type="PANTHER" id="PTHR11474:SF125">
    <property type="entry name" value="N-ACETYL-6-HYDROXYTRYPTOPHAN OXIDASE IVOB-RELATED"/>
    <property type="match status" value="1"/>
</dbReference>
<dbReference type="AlphaFoldDB" id="A0A1L9RMH3"/>
<evidence type="ECO:0000259" key="6">
    <source>
        <dbReference type="PROSITE" id="PS00498"/>
    </source>
</evidence>
<dbReference type="EMBL" id="KV878212">
    <property type="protein sequence ID" value="OJJ36145.1"/>
    <property type="molecule type" value="Genomic_DNA"/>
</dbReference>
<reference evidence="8" key="1">
    <citation type="journal article" date="2017" name="Genome Biol.">
        <title>Comparative genomics reveals high biological diversity and specific adaptations in the industrially and medically important fungal genus Aspergillus.</title>
        <authorList>
            <person name="de Vries R.P."/>
            <person name="Riley R."/>
            <person name="Wiebenga A."/>
            <person name="Aguilar-Osorio G."/>
            <person name="Amillis S."/>
            <person name="Uchima C.A."/>
            <person name="Anderluh G."/>
            <person name="Asadollahi M."/>
            <person name="Askin M."/>
            <person name="Barry K."/>
            <person name="Battaglia E."/>
            <person name="Bayram O."/>
            <person name="Benocci T."/>
            <person name="Braus-Stromeyer S.A."/>
            <person name="Caldana C."/>
            <person name="Canovas D."/>
            <person name="Cerqueira G.C."/>
            <person name="Chen F."/>
            <person name="Chen W."/>
            <person name="Choi C."/>
            <person name="Clum A."/>
            <person name="Dos Santos R.A."/>
            <person name="Damasio A.R."/>
            <person name="Diallinas G."/>
            <person name="Emri T."/>
            <person name="Fekete E."/>
            <person name="Flipphi M."/>
            <person name="Freyberg S."/>
            <person name="Gallo A."/>
            <person name="Gournas C."/>
            <person name="Habgood R."/>
            <person name="Hainaut M."/>
            <person name="Harispe M.L."/>
            <person name="Henrissat B."/>
            <person name="Hilden K.S."/>
            <person name="Hope R."/>
            <person name="Hossain A."/>
            <person name="Karabika E."/>
            <person name="Karaffa L."/>
            <person name="Karanyi Z."/>
            <person name="Krasevec N."/>
            <person name="Kuo A."/>
            <person name="Kusch H."/>
            <person name="LaButti K."/>
            <person name="Lagendijk E.L."/>
            <person name="Lapidus A."/>
            <person name="Levasseur A."/>
            <person name="Lindquist E."/>
            <person name="Lipzen A."/>
            <person name="Logrieco A.F."/>
            <person name="MacCabe A."/>
            <person name="Maekelae M.R."/>
            <person name="Malavazi I."/>
            <person name="Melin P."/>
            <person name="Meyer V."/>
            <person name="Mielnichuk N."/>
            <person name="Miskei M."/>
            <person name="Molnar A.P."/>
            <person name="Mule G."/>
            <person name="Ngan C.Y."/>
            <person name="Orejas M."/>
            <person name="Orosz E."/>
            <person name="Ouedraogo J.P."/>
            <person name="Overkamp K.M."/>
            <person name="Park H.-S."/>
            <person name="Perrone G."/>
            <person name="Piumi F."/>
            <person name="Punt P.J."/>
            <person name="Ram A.F."/>
            <person name="Ramon A."/>
            <person name="Rauscher S."/>
            <person name="Record E."/>
            <person name="Riano-Pachon D.M."/>
            <person name="Robert V."/>
            <person name="Roehrig J."/>
            <person name="Ruller R."/>
            <person name="Salamov A."/>
            <person name="Salih N.S."/>
            <person name="Samson R.A."/>
            <person name="Sandor E."/>
            <person name="Sanguinetti M."/>
            <person name="Schuetze T."/>
            <person name="Sepcic K."/>
            <person name="Shelest E."/>
            <person name="Sherlock G."/>
            <person name="Sophianopoulou V."/>
            <person name="Squina F.M."/>
            <person name="Sun H."/>
            <person name="Susca A."/>
            <person name="Todd R.B."/>
            <person name="Tsang A."/>
            <person name="Unkles S.E."/>
            <person name="van de Wiele N."/>
            <person name="van Rossen-Uffink D."/>
            <person name="Oliveira J.V."/>
            <person name="Vesth T.C."/>
            <person name="Visser J."/>
            <person name="Yu J.-H."/>
            <person name="Zhou M."/>
            <person name="Andersen M.R."/>
            <person name="Archer D.B."/>
            <person name="Baker S.E."/>
            <person name="Benoit I."/>
            <person name="Brakhage A.A."/>
            <person name="Braus G.H."/>
            <person name="Fischer R."/>
            <person name="Frisvad J.C."/>
            <person name="Goldman G.H."/>
            <person name="Houbraken J."/>
            <person name="Oakley B."/>
            <person name="Pocsi I."/>
            <person name="Scazzocchio C."/>
            <person name="Seiboth B."/>
            <person name="vanKuyk P.A."/>
            <person name="Wortman J."/>
            <person name="Dyer P.S."/>
            <person name="Grigoriev I.V."/>
        </authorList>
    </citation>
    <scope>NUCLEOTIDE SEQUENCE [LARGE SCALE GENOMIC DNA]</scope>
    <source>
        <strain evidence="8">DTO 134E9</strain>
    </source>
</reference>
<dbReference type="GO" id="GO:0016491">
    <property type="term" value="F:oxidoreductase activity"/>
    <property type="evidence" value="ECO:0007669"/>
    <property type="project" value="UniProtKB-KW"/>
</dbReference>
<dbReference type="PANTHER" id="PTHR11474">
    <property type="entry name" value="TYROSINASE FAMILY MEMBER"/>
    <property type="match status" value="1"/>
</dbReference>
<dbReference type="InterPro" id="IPR002227">
    <property type="entry name" value="Tyrosinase_Cu-bd"/>
</dbReference>
<name>A0A1L9RMH3_ASPWE</name>
<dbReference type="Proteomes" id="UP000184383">
    <property type="component" value="Unassembled WGS sequence"/>
</dbReference>